<evidence type="ECO:0000313" key="1">
    <source>
        <dbReference type="EMBL" id="MFD0975405.1"/>
    </source>
</evidence>
<name>A0ABW3ICG9_9FLAO</name>
<dbReference type="RefSeq" id="WP_380736423.1">
    <property type="nucleotide sequence ID" value="NZ_JBHTJP010000015.1"/>
</dbReference>
<sequence>MKIFLKILFLILLISCDNTGKNKIPVLNKTDSLGTKSVQIKSIEQNKQEIKTSEKPLDYIDIVNEIELSHTDDKYGEWGGDTDLILIYSNGNQYFANYSRYLGSVEPPLPPKENEKPKKWYEYKKLDFEIDSLKLNQSDKELIEKTILELLKNKLRNPTSFSHSGISNKIISKDSTLLIRDYPSIEWKSFQELKKVLKEK</sequence>
<gene>
    <name evidence="1" type="ORF">ACFQ1G_01255</name>
</gene>
<protein>
    <recommendedName>
        <fullName evidence="3">Lipoprotein</fullName>
    </recommendedName>
</protein>
<evidence type="ECO:0008006" key="3">
    <source>
        <dbReference type="Google" id="ProtNLM"/>
    </source>
</evidence>
<dbReference type="EMBL" id="JBHTJP010000015">
    <property type="protein sequence ID" value="MFD0975405.1"/>
    <property type="molecule type" value="Genomic_DNA"/>
</dbReference>
<organism evidence="1 2">
    <name type="scientific">Salinimicrobium gaetbulicola</name>
    <dbReference type="NCBI Taxonomy" id="999702"/>
    <lineage>
        <taxon>Bacteria</taxon>
        <taxon>Pseudomonadati</taxon>
        <taxon>Bacteroidota</taxon>
        <taxon>Flavobacteriia</taxon>
        <taxon>Flavobacteriales</taxon>
        <taxon>Flavobacteriaceae</taxon>
        <taxon>Salinimicrobium</taxon>
    </lineage>
</organism>
<accession>A0ABW3ICG9</accession>
<dbReference type="Proteomes" id="UP001597100">
    <property type="component" value="Unassembled WGS sequence"/>
</dbReference>
<evidence type="ECO:0000313" key="2">
    <source>
        <dbReference type="Proteomes" id="UP001597100"/>
    </source>
</evidence>
<keyword evidence="2" id="KW-1185">Reference proteome</keyword>
<reference evidence="2" key="1">
    <citation type="journal article" date="2019" name="Int. J. Syst. Evol. Microbiol.">
        <title>The Global Catalogue of Microorganisms (GCM) 10K type strain sequencing project: providing services to taxonomists for standard genome sequencing and annotation.</title>
        <authorList>
            <consortium name="The Broad Institute Genomics Platform"/>
            <consortium name="The Broad Institute Genome Sequencing Center for Infectious Disease"/>
            <person name="Wu L."/>
            <person name="Ma J."/>
        </authorList>
    </citation>
    <scope>NUCLEOTIDE SEQUENCE [LARGE SCALE GENOMIC DNA]</scope>
    <source>
        <strain evidence="2">CCUG 60898</strain>
    </source>
</reference>
<proteinExistence type="predicted"/>
<comment type="caution">
    <text evidence="1">The sequence shown here is derived from an EMBL/GenBank/DDBJ whole genome shotgun (WGS) entry which is preliminary data.</text>
</comment>